<reference evidence="1 2" key="1">
    <citation type="submission" date="2020-01" db="EMBL/GenBank/DDBJ databases">
        <authorList>
            <person name="Liu G."/>
            <person name="Liu B."/>
        </authorList>
    </citation>
    <scope>NUCLEOTIDE SEQUENCE [LARGE SCALE GENOMIC DNA]</scope>
    <source>
        <strain evidence="1 2">FJAT-51161</strain>
    </source>
</reference>
<dbReference type="EMBL" id="CP067341">
    <property type="protein sequence ID" value="QQP10441.1"/>
    <property type="molecule type" value="Genomic_DNA"/>
</dbReference>
<gene>
    <name evidence="1" type="ORF">FJQ98_14205</name>
</gene>
<keyword evidence="2" id="KW-1185">Reference proteome</keyword>
<evidence type="ECO:0000313" key="2">
    <source>
        <dbReference type="Proteomes" id="UP000596049"/>
    </source>
</evidence>
<organism evidence="1 2">
    <name type="scientific">Lysinibacillus agricola</name>
    <dbReference type="NCBI Taxonomy" id="2590012"/>
    <lineage>
        <taxon>Bacteria</taxon>
        <taxon>Bacillati</taxon>
        <taxon>Bacillota</taxon>
        <taxon>Bacilli</taxon>
        <taxon>Bacillales</taxon>
        <taxon>Bacillaceae</taxon>
        <taxon>Lysinibacillus</taxon>
    </lineage>
</organism>
<proteinExistence type="predicted"/>
<name>A0ABX7AKT6_9BACI</name>
<accession>A0ABX7AKT6</accession>
<dbReference type="RefSeq" id="WP_053592526.1">
    <property type="nucleotide sequence ID" value="NZ_CP067341.1"/>
</dbReference>
<protein>
    <submittedName>
        <fullName evidence="1">Uncharacterized protein</fullName>
    </submittedName>
</protein>
<sequence>MTEKVATIKLIDGSEHETVFERDITDPKSFIESNILNNRLIRVINPKNSESFDEEYIVSKNIIAFRISES</sequence>
<evidence type="ECO:0000313" key="1">
    <source>
        <dbReference type="EMBL" id="QQP10441.1"/>
    </source>
</evidence>
<dbReference type="Proteomes" id="UP000596049">
    <property type="component" value="Chromosome"/>
</dbReference>